<dbReference type="GO" id="GO:0061631">
    <property type="term" value="F:ubiquitin conjugating enzyme activity"/>
    <property type="evidence" value="ECO:0007669"/>
    <property type="project" value="UniProtKB-EC"/>
</dbReference>
<dbReference type="SMART" id="SM00212">
    <property type="entry name" value="UBCc"/>
    <property type="match status" value="1"/>
</dbReference>
<dbReference type="EC" id="2.3.2.23" evidence="2"/>
<evidence type="ECO:0000256" key="6">
    <source>
        <dbReference type="ARBA" id="ARBA00039075"/>
    </source>
</evidence>
<dbReference type="CDD" id="cd23808">
    <property type="entry name" value="UBCc_UBE2W"/>
    <property type="match status" value="1"/>
</dbReference>
<dbReference type="STRING" id="199890.A0A182PGG1"/>
<comment type="catalytic activity">
    <reaction evidence="5">
        <text>S-ubiquitinyl-[E1 ubiquitin-activating enzyme]-L-cysteine + [acceptor protein]-N-terminal-amino acid = [E1 ubiquitin-activating enzyme]-L-cysteine + N-terminal-ubiquitinyl-[acceptor protein].</text>
        <dbReference type="EC" id="2.3.2.25"/>
    </reaction>
</comment>
<evidence type="ECO:0000256" key="4">
    <source>
        <dbReference type="ARBA" id="ARBA00022786"/>
    </source>
</evidence>
<sequence length="197" mass="22427">MFNRLRMRKEKPSKSETISTTNTTVIQDAAKDNKKLILDNSRWEASLVLCGRRLQKELMSLIKEPPPGVSVDEESVSQNLTQWIINIAGVEGTLYEGEHFQLLFKFNNKYPFDSPEVTFIGSNIPIHPHVYSNGHICLSILTDDWSPALSVQSVCLSISSMLSSCREKRRPPDNGIYVKTCNKNPKKTKWWYHGKGD</sequence>
<evidence type="ECO:0000313" key="10">
    <source>
        <dbReference type="Proteomes" id="UP000075885"/>
    </source>
</evidence>
<dbReference type="Proteomes" id="UP000075885">
    <property type="component" value="Unassembled WGS sequence"/>
</dbReference>
<dbReference type="AlphaFoldDB" id="A0A182PGG1"/>
<dbReference type="EC" id="2.3.2.25" evidence="6"/>
<reference evidence="9" key="2">
    <citation type="submission" date="2020-05" db="UniProtKB">
        <authorList>
            <consortium name="EnsemblMetazoa"/>
        </authorList>
    </citation>
    <scope>IDENTIFICATION</scope>
    <source>
        <strain evidence="9">Epiroticus2</strain>
    </source>
</reference>
<accession>A0A182PGG1</accession>
<evidence type="ECO:0000256" key="7">
    <source>
        <dbReference type="ARBA" id="ARBA00042168"/>
    </source>
</evidence>
<keyword evidence="3" id="KW-0808">Transferase</keyword>
<dbReference type="VEuPathDB" id="VectorBase:AEPI006020"/>
<dbReference type="SUPFAM" id="SSF54495">
    <property type="entry name" value="UBC-like"/>
    <property type="match status" value="1"/>
</dbReference>
<dbReference type="FunFam" id="3.10.110.10:FF:000022">
    <property type="entry name" value="Ubiquitin-conjugating enzyme E2 W"/>
    <property type="match status" value="1"/>
</dbReference>
<dbReference type="PANTHER" id="PTHR24067">
    <property type="entry name" value="UBIQUITIN-CONJUGATING ENZYME E2"/>
    <property type="match status" value="1"/>
</dbReference>
<dbReference type="InterPro" id="IPR016135">
    <property type="entry name" value="UBQ-conjugating_enzyme/RWD"/>
</dbReference>
<organism evidence="9 10">
    <name type="scientific">Anopheles epiroticus</name>
    <dbReference type="NCBI Taxonomy" id="199890"/>
    <lineage>
        <taxon>Eukaryota</taxon>
        <taxon>Metazoa</taxon>
        <taxon>Ecdysozoa</taxon>
        <taxon>Arthropoda</taxon>
        <taxon>Hexapoda</taxon>
        <taxon>Insecta</taxon>
        <taxon>Pterygota</taxon>
        <taxon>Neoptera</taxon>
        <taxon>Endopterygota</taxon>
        <taxon>Diptera</taxon>
        <taxon>Nematocera</taxon>
        <taxon>Culicoidea</taxon>
        <taxon>Culicidae</taxon>
        <taxon>Anophelinae</taxon>
        <taxon>Anopheles</taxon>
    </lineage>
</organism>
<dbReference type="GO" id="GO:0016567">
    <property type="term" value="P:protein ubiquitination"/>
    <property type="evidence" value="ECO:0007669"/>
    <property type="project" value="UniProtKB-ARBA"/>
</dbReference>
<dbReference type="Pfam" id="PF00179">
    <property type="entry name" value="UQ_con"/>
    <property type="match status" value="1"/>
</dbReference>
<keyword evidence="10" id="KW-1185">Reference proteome</keyword>
<evidence type="ECO:0000256" key="5">
    <source>
        <dbReference type="ARBA" id="ARBA00035805"/>
    </source>
</evidence>
<dbReference type="PROSITE" id="PS50127">
    <property type="entry name" value="UBC_2"/>
    <property type="match status" value="1"/>
</dbReference>
<evidence type="ECO:0000256" key="3">
    <source>
        <dbReference type="ARBA" id="ARBA00022679"/>
    </source>
</evidence>
<name>A0A182PGG1_9DIPT</name>
<reference evidence="10" key="1">
    <citation type="submission" date="2013-03" db="EMBL/GenBank/DDBJ databases">
        <title>The Genome Sequence of Anopheles epiroticus epiroticus2.</title>
        <authorList>
            <consortium name="The Broad Institute Genomics Platform"/>
            <person name="Neafsey D.E."/>
            <person name="Howell P."/>
            <person name="Walker B."/>
            <person name="Young S.K."/>
            <person name="Zeng Q."/>
            <person name="Gargeya S."/>
            <person name="Fitzgerald M."/>
            <person name="Haas B."/>
            <person name="Abouelleil A."/>
            <person name="Allen A.W."/>
            <person name="Alvarado L."/>
            <person name="Arachchi H.M."/>
            <person name="Berlin A.M."/>
            <person name="Chapman S.B."/>
            <person name="Gainer-Dewar J."/>
            <person name="Goldberg J."/>
            <person name="Griggs A."/>
            <person name="Gujja S."/>
            <person name="Hansen M."/>
            <person name="Howarth C."/>
            <person name="Imamovic A."/>
            <person name="Ireland A."/>
            <person name="Larimer J."/>
            <person name="McCowan C."/>
            <person name="Murphy C."/>
            <person name="Pearson M."/>
            <person name="Poon T.W."/>
            <person name="Priest M."/>
            <person name="Roberts A."/>
            <person name="Saif S."/>
            <person name="Shea T."/>
            <person name="Sisk P."/>
            <person name="Sykes S."/>
            <person name="Wortman J."/>
            <person name="Nusbaum C."/>
            <person name="Birren B."/>
        </authorList>
    </citation>
    <scope>NUCLEOTIDE SEQUENCE [LARGE SCALE GENOMIC DNA]</scope>
    <source>
        <strain evidence="10">Epiroticus2</strain>
    </source>
</reference>
<evidence type="ECO:0000256" key="1">
    <source>
        <dbReference type="ARBA" id="ARBA00000485"/>
    </source>
</evidence>
<dbReference type="Gene3D" id="3.10.110.10">
    <property type="entry name" value="Ubiquitin Conjugating Enzyme"/>
    <property type="match status" value="1"/>
</dbReference>
<evidence type="ECO:0000259" key="8">
    <source>
        <dbReference type="PROSITE" id="PS50127"/>
    </source>
</evidence>
<comment type="catalytic activity">
    <reaction evidence="1">
        <text>S-ubiquitinyl-[E1 ubiquitin-activating enzyme]-L-cysteine + [E2 ubiquitin-conjugating enzyme]-L-cysteine = [E1 ubiquitin-activating enzyme]-L-cysteine + S-ubiquitinyl-[E2 ubiquitin-conjugating enzyme]-L-cysteine.</text>
        <dbReference type="EC" id="2.3.2.23"/>
    </reaction>
</comment>
<evidence type="ECO:0000256" key="2">
    <source>
        <dbReference type="ARBA" id="ARBA00012486"/>
    </source>
</evidence>
<dbReference type="EnsemblMetazoa" id="AEPI006020-RA">
    <property type="protein sequence ID" value="AEPI006020-PA"/>
    <property type="gene ID" value="AEPI006020"/>
</dbReference>
<proteinExistence type="predicted"/>
<dbReference type="InterPro" id="IPR050113">
    <property type="entry name" value="Ub_conjugating_enzyme"/>
</dbReference>
<evidence type="ECO:0000313" key="9">
    <source>
        <dbReference type="EnsemblMetazoa" id="AEPI006020-PA"/>
    </source>
</evidence>
<keyword evidence="4" id="KW-0833">Ubl conjugation pathway</keyword>
<dbReference type="InterPro" id="IPR000608">
    <property type="entry name" value="UBC"/>
</dbReference>
<feature type="domain" description="UBC core" evidence="8">
    <location>
        <begin position="49"/>
        <end position="197"/>
    </location>
</feature>
<protein>
    <recommendedName>
        <fullName evidence="7">N-terminal E2 ubiquitin-conjugating enzyme</fullName>
        <ecNumber evidence="2">2.3.2.23</ecNumber>
        <ecNumber evidence="6">2.3.2.25</ecNumber>
    </recommendedName>
</protein>